<sequence length="67" mass="7589">MNLPHCWRFLDKLHRNLLIEMKSSSDCDPTSEVQSTPSNHGCEKGITLRKVNFSLNKIVSQKLTSSS</sequence>
<reference evidence="1 2" key="1">
    <citation type="journal article" date="2019" name="Sci. Rep.">
        <title>Orb-weaving spider Araneus ventricosus genome elucidates the spidroin gene catalogue.</title>
        <authorList>
            <person name="Kono N."/>
            <person name="Nakamura H."/>
            <person name="Ohtoshi R."/>
            <person name="Moran D.A.P."/>
            <person name="Shinohara A."/>
            <person name="Yoshida Y."/>
            <person name="Fujiwara M."/>
            <person name="Mori M."/>
            <person name="Tomita M."/>
            <person name="Arakawa K."/>
        </authorList>
    </citation>
    <scope>NUCLEOTIDE SEQUENCE [LARGE SCALE GENOMIC DNA]</scope>
</reference>
<proteinExistence type="predicted"/>
<gene>
    <name evidence="1" type="ORF">AVEN_238812_1</name>
</gene>
<dbReference type="AlphaFoldDB" id="A0A4Y2HKM4"/>
<comment type="caution">
    <text evidence="1">The sequence shown here is derived from an EMBL/GenBank/DDBJ whole genome shotgun (WGS) entry which is preliminary data.</text>
</comment>
<evidence type="ECO:0000313" key="2">
    <source>
        <dbReference type="Proteomes" id="UP000499080"/>
    </source>
</evidence>
<protein>
    <submittedName>
        <fullName evidence="1">Uncharacterized protein</fullName>
    </submittedName>
</protein>
<accession>A0A4Y2HKM4</accession>
<organism evidence="1 2">
    <name type="scientific">Araneus ventricosus</name>
    <name type="common">Orbweaver spider</name>
    <name type="synonym">Epeira ventricosa</name>
    <dbReference type="NCBI Taxonomy" id="182803"/>
    <lineage>
        <taxon>Eukaryota</taxon>
        <taxon>Metazoa</taxon>
        <taxon>Ecdysozoa</taxon>
        <taxon>Arthropoda</taxon>
        <taxon>Chelicerata</taxon>
        <taxon>Arachnida</taxon>
        <taxon>Araneae</taxon>
        <taxon>Araneomorphae</taxon>
        <taxon>Entelegynae</taxon>
        <taxon>Araneoidea</taxon>
        <taxon>Araneidae</taxon>
        <taxon>Araneus</taxon>
    </lineage>
</organism>
<dbReference type="EMBL" id="BGPR01001999">
    <property type="protein sequence ID" value="GBM65877.1"/>
    <property type="molecule type" value="Genomic_DNA"/>
</dbReference>
<evidence type="ECO:0000313" key="1">
    <source>
        <dbReference type="EMBL" id="GBM65877.1"/>
    </source>
</evidence>
<dbReference type="Proteomes" id="UP000499080">
    <property type="component" value="Unassembled WGS sequence"/>
</dbReference>
<keyword evidence="2" id="KW-1185">Reference proteome</keyword>
<name>A0A4Y2HKM4_ARAVE</name>